<dbReference type="EMBL" id="BAAALF010000164">
    <property type="protein sequence ID" value="GAA1264445.1"/>
    <property type="molecule type" value="Genomic_DNA"/>
</dbReference>
<dbReference type="InterPro" id="IPR021385">
    <property type="entry name" value="DUF3017"/>
</dbReference>
<feature type="transmembrane region" description="Helical" evidence="2">
    <location>
        <begin position="41"/>
        <end position="58"/>
    </location>
</feature>
<dbReference type="RefSeq" id="WP_344445441.1">
    <property type="nucleotide sequence ID" value="NZ_BAAALF010000164.1"/>
</dbReference>
<gene>
    <name evidence="3" type="ORF">GCM10009665_62320</name>
</gene>
<reference evidence="3 4" key="1">
    <citation type="journal article" date="2019" name="Int. J. Syst. Evol. Microbiol.">
        <title>The Global Catalogue of Microorganisms (GCM) 10K type strain sequencing project: providing services to taxonomists for standard genome sequencing and annotation.</title>
        <authorList>
            <consortium name="The Broad Institute Genomics Platform"/>
            <consortium name="The Broad Institute Genome Sequencing Center for Infectious Disease"/>
            <person name="Wu L."/>
            <person name="Ma J."/>
        </authorList>
    </citation>
    <scope>NUCLEOTIDE SEQUENCE [LARGE SCALE GENOMIC DNA]</scope>
    <source>
        <strain evidence="3 4">JCM 13004</strain>
    </source>
</reference>
<feature type="transmembrane region" description="Helical" evidence="2">
    <location>
        <begin position="95"/>
        <end position="115"/>
    </location>
</feature>
<accession>A0ABN1WTX5</accession>
<keyword evidence="2" id="KW-1133">Transmembrane helix</keyword>
<dbReference type="Pfam" id="PF11222">
    <property type="entry name" value="DUF3017"/>
    <property type="match status" value="1"/>
</dbReference>
<protein>
    <recommendedName>
        <fullName evidence="5">DUF3017 family protein</fullName>
    </recommendedName>
</protein>
<keyword evidence="4" id="KW-1185">Reference proteome</keyword>
<comment type="caution">
    <text evidence="3">The sequence shown here is derived from an EMBL/GenBank/DDBJ whole genome shotgun (WGS) entry which is preliminary data.</text>
</comment>
<feature type="transmembrane region" description="Helical" evidence="2">
    <location>
        <begin position="64"/>
        <end position="83"/>
    </location>
</feature>
<organism evidence="3 4">
    <name type="scientific">Kitasatospora nipponensis</name>
    <dbReference type="NCBI Taxonomy" id="258049"/>
    <lineage>
        <taxon>Bacteria</taxon>
        <taxon>Bacillati</taxon>
        <taxon>Actinomycetota</taxon>
        <taxon>Actinomycetes</taxon>
        <taxon>Kitasatosporales</taxon>
        <taxon>Streptomycetaceae</taxon>
        <taxon>Kitasatospora</taxon>
    </lineage>
</organism>
<keyword evidence="2" id="KW-0472">Membrane</keyword>
<proteinExistence type="predicted"/>
<evidence type="ECO:0000256" key="1">
    <source>
        <dbReference type="SAM" id="MobiDB-lite"/>
    </source>
</evidence>
<evidence type="ECO:0000313" key="3">
    <source>
        <dbReference type="EMBL" id="GAA1264445.1"/>
    </source>
</evidence>
<dbReference type="Proteomes" id="UP001500037">
    <property type="component" value="Unassembled WGS sequence"/>
</dbReference>
<evidence type="ECO:0008006" key="5">
    <source>
        <dbReference type="Google" id="ProtNLM"/>
    </source>
</evidence>
<name>A0ABN1WTX5_9ACTN</name>
<feature type="region of interest" description="Disordered" evidence="1">
    <location>
        <begin position="1"/>
        <end position="33"/>
    </location>
</feature>
<evidence type="ECO:0000313" key="4">
    <source>
        <dbReference type="Proteomes" id="UP001500037"/>
    </source>
</evidence>
<evidence type="ECO:0000256" key="2">
    <source>
        <dbReference type="SAM" id="Phobius"/>
    </source>
</evidence>
<keyword evidence="2" id="KW-0812">Transmembrane</keyword>
<sequence>MSAVRTGRSSRRRPARTTGTLPPEGSGAAMDRGHSLPVRQWPITLVVLVVAAGLAVTWSGHFRYGLLTMGGGFLLGALLRLAVPEVGLLAVRSRFTDVPVLLFFGAVIILLALMAQPDPWLRLRMLEDIGKLIGRRH</sequence>